<comment type="similarity">
    <text evidence="3 8">Belongs to the GINS4/SLD5 family.</text>
</comment>
<dbReference type="GO" id="GO:0006261">
    <property type="term" value="P:DNA-templated DNA replication"/>
    <property type="evidence" value="ECO:0007669"/>
    <property type="project" value="InterPro"/>
</dbReference>
<dbReference type="CDD" id="cd11711">
    <property type="entry name" value="GINS_A_Sld5"/>
    <property type="match status" value="1"/>
</dbReference>
<keyword evidence="9" id="KW-0175">Coiled coil</keyword>
<dbReference type="Proteomes" id="UP001152795">
    <property type="component" value="Unassembled WGS sequence"/>
</dbReference>
<evidence type="ECO:0000256" key="10">
    <source>
        <dbReference type="SAM" id="MobiDB-lite"/>
    </source>
</evidence>
<protein>
    <recommendedName>
        <fullName evidence="4 8">DNA replication complex GINS protein SLD5</fullName>
    </recommendedName>
</protein>
<proteinExistence type="inferred from homology"/>
<sequence>MAENKERGSLSDILNDSVDSEINEDEGEEVTAAEVLERLEQAWLNEKFAPELLESKVELVECMLDQIKEMEENLKEAGKGDLVGSLHRLEIQRIRYVISSYLKIRLKKIEKYAFHIMEPSNDKTDYISRLSAEEHVYAKEYCKNVEDLLKSLALDDMPPNINSLDKKKSVPQPNLDSYLFMKVLQPQEQVELDPDDQPTDLEEGAQHLVRYSVISSLLENGAVALT</sequence>
<comment type="subcellular location">
    <subcellularLocation>
        <location evidence="2">Chromosome</location>
    </subcellularLocation>
    <subcellularLocation>
        <location evidence="1 8">Nucleus</location>
    </subcellularLocation>
</comment>
<feature type="coiled-coil region" evidence="9">
    <location>
        <begin position="53"/>
        <end position="80"/>
    </location>
</feature>
<dbReference type="FunFam" id="1.20.58.1030:FF:000002">
    <property type="entry name" value="DNA replication complex GINS protein SLD5"/>
    <property type="match status" value="1"/>
</dbReference>
<dbReference type="GO" id="GO:0000727">
    <property type="term" value="P:double-strand break repair via break-induced replication"/>
    <property type="evidence" value="ECO:0007669"/>
    <property type="project" value="TreeGrafter"/>
</dbReference>
<accession>A0A7D9DMF4</accession>
<evidence type="ECO:0000313" key="13">
    <source>
        <dbReference type="EMBL" id="CAB3989451.1"/>
    </source>
</evidence>
<dbReference type="SUPFAM" id="SSF160059">
    <property type="entry name" value="PriA/YqbF domain"/>
    <property type="match status" value="1"/>
</dbReference>
<evidence type="ECO:0000259" key="12">
    <source>
        <dbReference type="Pfam" id="PF16922"/>
    </source>
</evidence>
<dbReference type="SUPFAM" id="SSF158573">
    <property type="entry name" value="GINS helical bundle-like"/>
    <property type="match status" value="1"/>
</dbReference>
<evidence type="ECO:0000256" key="7">
    <source>
        <dbReference type="ARBA" id="ARBA00023242"/>
    </source>
</evidence>
<evidence type="ECO:0000256" key="3">
    <source>
        <dbReference type="ARBA" id="ARBA00008187"/>
    </source>
</evidence>
<dbReference type="InterPro" id="IPR038749">
    <property type="entry name" value="Sld5_GINS_A"/>
</dbReference>
<dbReference type="InterPro" id="IPR036224">
    <property type="entry name" value="GINS_bundle-like_dom_sf"/>
</dbReference>
<dbReference type="GO" id="GO:0000811">
    <property type="term" value="C:GINS complex"/>
    <property type="evidence" value="ECO:0007669"/>
    <property type="project" value="UniProtKB-UniRule"/>
</dbReference>
<dbReference type="AlphaFoldDB" id="A0A7D9DMF4"/>
<dbReference type="PANTHER" id="PTHR21206:SF0">
    <property type="entry name" value="DNA REPLICATION COMPLEX GINS PROTEIN SLD5"/>
    <property type="match status" value="1"/>
</dbReference>
<keyword evidence="5" id="KW-0158">Chromosome</keyword>
<feature type="domain" description="DNA replication complex GINS protein SLD5 C-terminal" evidence="12">
    <location>
        <begin position="173"/>
        <end position="225"/>
    </location>
</feature>
<dbReference type="InterPro" id="IPR031633">
    <property type="entry name" value="SLD5_C"/>
</dbReference>
<gene>
    <name evidence="13" type="ORF">PACLA_8A022159</name>
</gene>
<dbReference type="InterPro" id="IPR021151">
    <property type="entry name" value="GINS_A"/>
</dbReference>
<dbReference type="Gene3D" id="1.20.58.1030">
    <property type="match status" value="1"/>
</dbReference>
<comment type="caution">
    <text evidence="13">The sequence shown here is derived from an EMBL/GenBank/DDBJ whole genome shotgun (WGS) entry which is preliminary data.</text>
</comment>
<dbReference type="FunFam" id="3.40.5.60:FF:000001">
    <property type="entry name" value="DNA replication complex GINS protein SLD5"/>
    <property type="match status" value="1"/>
</dbReference>
<dbReference type="OrthoDB" id="338231at2759"/>
<evidence type="ECO:0000256" key="9">
    <source>
        <dbReference type="SAM" id="Coils"/>
    </source>
</evidence>
<dbReference type="PIRSF" id="PIRSF007764">
    <property type="entry name" value="Sld5"/>
    <property type="match status" value="1"/>
</dbReference>
<evidence type="ECO:0000259" key="11">
    <source>
        <dbReference type="Pfam" id="PF05916"/>
    </source>
</evidence>
<dbReference type="InterPro" id="IPR008591">
    <property type="entry name" value="GINS_Sld5"/>
</dbReference>
<keyword evidence="7 8" id="KW-0539">Nucleus</keyword>
<evidence type="ECO:0000256" key="5">
    <source>
        <dbReference type="ARBA" id="ARBA00022454"/>
    </source>
</evidence>
<keyword evidence="14" id="KW-1185">Reference proteome</keyword>
<evidence type="ECO:0000256" key="6">
    <source>
        <dbReference type="ARBA" id="ARBA00022705"/>
    </source>
</evidence>
<evidence type="ECO:0000256" key="4">
    <source>
        <dbReference type="ARBA" id="ARBA00014804"/>
    </source>
</evidence>
<feature type="region of interest" description="Disordered" evidence="10">
    <location>
        <begin position="1"/>
        <end position="29"/>
    </location>
</feature>
<feature type="domain" description="GINS subunit" evidence="11">
    <location>
        <begin position="88"/>
        <end position="152"/>
    </location>
</feature>
<evidence type="ECO:0000313" key="14">
    <source>
        <dbReference type="Proteomes" id="UP001152795"/>
    </source>
</evidence>
<organism evidence="13 14">
    <name type="scientific">Paramuricea clavata</name>
    <name type="common">Red gorgonian</name>
    <name type="synonym">Violescent sea-whip</name>
    <dbReference type="NCBI Taxonomy" id="317549"/>
    <lineage>
        <taxon>Eukaryota</taxon>
        <taxon>Metazoa</taxon>
        <taxon>Cnidaria</taxon>
        <taxon>Anthozoa</taxon>
        <taxon>Octocorallia</taxon>
        <taxon>Malacalcyonacea</taxon>
        <taxon>Plexauridae</taxon>
        <taxon>Paramuricea</taxon>
    </lineage>
</organism>
<dbReference type="PANTHER" id="PTHR21206">
    <property type="entry name" value="SLD5 PROTEIN"/>
    <property type="match status" value="1"/>
</dbReference>
<evidence type="ECO:0000256" key="8">
    <source>
        <dbReference type="PIRNR" id="PIRNR007764"/>
    </source>
</evidence>
<evidence type="ECO:0000256" key="1">
    <source>
        <dbReference type="ARBA" id="ARBA00004123"/>
    </source>
</evidence>
<dbReference type="EMBL" id="CACRXK020001491">
    <property type="protein sequence ID" value="CAB3989451.1"/>
    <property type="molecule type" value="Genomic_DNA"/>
</dbReference>
<feature type="compositionally biased region" description="Acidic residues" evidence="10">
    <location>
        <begin position="18"/>
        <end position="29"/>
    </location>
</feature>
<reference evidence="13" key="1">
    <citation type="submission" date="2020-04" db="EMBL/GenBank/DDBJ databases">
        <authorList>
            <person name="Alioto T."/>
            <person name="Alioto T."/>
            <person name="Gomez Garrido J."/>
        </authorList>
    </citation>
    <scope>NUCLEOTIDE SEQUENCE</scope>
    <source>
        <strain evidence="13">A484AB</strain>
    </source>
</reference>
<dbReference type="Pfam" id="PF05916">
    <property type="entry name" value="Sld5"/>
    <property type="match status" value="1"/>
</dbReference>
<dbReference type="CDD" id="cd21692">
    <property type="entry name" value="GINS_B_Sld5"/>
    <property type="match status" value="1"/>
</dbReference>
<evidence type="ECO:0000256" key="2">
    <source>
        <dbReference type="ARBA" id="ARBA00004286"/>
    </source>
</evidence>
<name>A0A7D9DMF4_PARCT</name>
<comment type="function">
    <text evidence="8">The GINS complex plays an essential role in the initiation of DNA replication.</text>
</comment>
<dbReference type="Gene3D" id="3.40.5.60">
    <property type="match status" value="1"/>
</dbReference>
<dbReference type="Pfam" id="PF16922">
    <property type="entry name" value="SLD5_C"/>
    <property type="match status" value="1"/>
</dbReference>
<keyword evidence="6 8" id="KW-0235">DNA replication</keyword>